<dbReference type="PANTHER" id="PTHR42663">
    <property type="entry name" value="HYDROLASE C777.06C-RELATED-RELATED"/>
    <property type="match status" value="1"/>
</dbReference>
<reference evidence="2 3" key="1">
    <citation type="journal article" date="2015" name="Microbiome">
        <title>Genomic resolution of linkages in carbon, nitrogen, and sulfur cycling among widespread estuary sediment bacteria.</title>
        <authorList>
            <person name="Baker B.J."/>
            <person name="Lazar C.S."/>
            <person name="Teske A.P."/>
            <person name="Dick G.J."/>
        </authorList>
    </citation>
    <scope>NUCLEOTIDE SEQUENCE [LARGE SCALE GENOMIC DNA]</scope>
    <source>
        <strain evidence="2">DG_26</strain>
    </source>
</reference>
<dbReference type="AlphaFoldDB" id="A0A0S7WKI2"/>
<dbReference type="PANTHER" id="PTHR42663:SF6">
    <property type="entry name" value="HYDROLASE C777.06C-RELATED"/>
    <property type="match status" value="1"/>
</dbReference>
<dbReference type="InterPro" id="IPR001279">
    <property type="entry name" value="Metallo-B-lactamas"/>
</dbReference>
<evidence type="ECO:0000313" key="2">
    <source>
        <dbReference type="EMBL" id="KPJ50676.1"/>
    </source>
</evidence>
<dbReference type="Pfam" id="PF12706">
    <property type="entry name" value="Lactamase_B_2"/>
    <property type="match status" value="1"/>
</dbReference>
<sequence length="259" mass="29040">MDRIIFLGTAGARVVVFKQLRASGGIWFSLGSKEILVDPGPGSLVRALSRRQKLDPTKLDAIVLTHRHLDHSADVNVMIEAMTESGRTRRGILFAPQDCLEVDPVVLIYVRDFLEKIVCLEEGSVYDVDGVQFSTPVKHIHGDVDTYGLLFTLKTFSLAYIADTKYFDALIDAYRSDVLIVNVVRYTPLEYDHLDLEGAKRLISGVRPRLAILTHFGMTMLRAKPWELGARLSNELGLEVICARDGMTLNLQERLTNPR</sequence>
<dbReference type="Gene3D" id="3.60.15.10">
    <property type="entry name" value="Ribonuclease Z/Hydroxyacylglutathione hydrolase-like"/>
    <property type="match status" value="1"/>
</dbReference>
<dbReference type="CDD" id="cd07741">
    <property type="entry name" value="metallo-hydrolase-like_MBL-fold"/>
    <property type="match status" value="1"/>
</dbReference>
<comment type="caution">
    <text evidence="2">The sequence shown here is derived from an EMBL/GenBank/DDBJ whole genome shotgun (WGS) entry which is preliminary data.</text>
</comment>
<dbReference type="EMBL" id="LIZT01000015">
    <property type="protein sequence ID" value="KPJ50676.1"/>
    <property type="molecule type" value="Genomic_DNA"/>
</dbReference>
<accession>A0A0S7WKI2</accession>
<name>A0A0S7WKI2_UNCT6</name>
<dbReference type="Proteomes" id="UP000051124">
    <property type="component" value="Unassembled WGS sequence"/>
</dbReference>
<feature type="domain" description="Metallo-beta-lactamase" evidence="1">
    <location>
        <begin position="35"/>
        <end position="216"/>
    </location>
</feature>
<protein>
    <recommendedName>
        <fullName evidence="1">Metallo-beta-lactamase domain-containing protein</fullName>
    </recommendedName>
</protein>
<gene>
    <name evidence="2" type="ORF">AMJ40_02170</name>
</gene>
<organism evidence="2 3">
    <name type="scientific">candidate division TA06 bacterium DG_26</name>
    <dbReference type="NCBI Taxonomy" id="1703771"/>
    <lineage>
        <taxon>Bacteria</taxon>
        <taxon>Bacteria division TA06</taxon>
    </lineage>
</organism>
<evidence type="ECO:0000259" key="1">
    <source>
        <dbReference type="Pfam" id="PF12706"/>
    </source>
</evidence>
<proteinExistence type="predicted"/>
<evidence type="ECO:0000313" key="3">
    <source>
        <dbReference type="Proteomes" id="UP000051124"/>
    </source>
</evidence>
<dbReference type="InterPro" id="IPR036866">
    <property type="entry name" value="RibonucZ/Hydroxyglut_hydro"/>
</dbReference>
<dbReference type="SUPFAM" id="SSF56281">
    <property type="entry name" value="Metallo-hydrolase/oxidoreductase"/>
    <property type="match status" value="1"/>
</dbReference>